<evidence type="ECO:0000313" key="4">
    <source>
        <dbReference type="Proteomes" id="UP000053660"/>
    </source>
</evidence>
<evidence type="ECO:0000259" key="2">
    <source>
        <dbReference type="Pfam" id="PF14008"/>
    </source>
</evidence>
<gene>
    <name evidence="3" type="ORF">OESDEN_02731</name>
</gene>
<evidence type="ECO:0008006" key="5">
    <source>
        <dbReference type="Google" id="ProtNLM"/>
    </source>
</evidence>
<dbReference type="InterPro" id="IPR025733">
    <property type="entry name" value="PAPs_C"/>
</dbReference>
<dbReference type="Proteomes" id="UP000053660">
    <property type="component" value="Unassembled WGS sequence"/>
</dbReference>
<accession>A0A0B1TN85</accession>
<organism evidence="3 4">
    <name type="scientific">Oesophagostomum dentatum</name>
    <name type="common">Nodular worm</name>
    <dbReference type="NCBI Taxonomy" id="61180"/>
    <lineage>
        <taxon>Eukaryota</taxon>
        <taxon>Metazoa</taxon>
        <taxon>Ecdysozoa</taxon>
        <taxon>Nematoda</taxon>
        <taxon>Chromadorea</taxon>
        <taxon>Rhabditida</taxon>
        <taxon>Rhabditina</taxon>
        <taxon>Rhabditomorpha</taxon>
        <taxon>Strongyloidea</taxon>
        <taxon>Strongylidae</taxon>
        <taxon>Oesophagostomum</taxon>
    </lineage>
</organism>
<dbReference type="PANTHER" id="PTHR45867">
    <property type="entry name" value="PURPLE ACID PHOSPHATASE"/>
    <property type="match status" value="1"/>
</dbReference>
<dbReference type="EMBL" id="KN549478">
    <property type="protein sequence ID" value="KHJ97292.1"/>
    <property type="molecule type" value="Genomic_DNA"/>
</dbReference>
<dbReference type="Pfam" id="PF00149">
    <property type="entry name" value="Metallophos"/>
    <property type="match status" value="1"/>
</dbReference>
<protein>
    <recommendedName>
        <fullName evidence="5">Calcineurin-like phosphoesterase domain-containing protein</fullName>
    </recommendedName>
</protein>
<sequence length="227" mass="26518">MAYMYFDDKFGTLRLDLVPYMVIAGNHEDDGKNFTDYQERFWMPHNGYGDNQFYSFDLGPVHWIGVSTEYYGYYYLYGEAPVLTQYAWLKNDLAIRTGWLDMPGLEPLYLQQGMDLSFWGHEHSYERFYPIADKQFWNDGCHTPYAQFADPAWPFSAARVNDYGYTILTVQNSTHLHLEQISIEKGETAVDDIWIVKDPAHVHSEALSTRELYNLIEIKDSENNGRA</sequence>
<dbReference type="GO" id="GO:0016787">
    <property type="term" value="F:hydrolase activity"/>
    <property type="evidence" value="ECO:0007669"/>
    <property type="project" value="InterPro"/>
</dbReference>
<keyword evidence="4" id="KW-1185">Reference proteome</keyword>
<dbReference type="AlphaFoldDB" id="A0A0B1TN85"/>
<proteinExistence type="predicted"/>
<evidence type="ECO:0000313" key="3">
    <source>
        <dbReference type="EMBL" id="KHJ97292.1"/>
    </source>
</evidence>
<name>A0A0B1TN85_OESDE</name>
<dbReference type="InterPro" id="IPR029052">
    <property type="entry name" value="Metallo-depent_PP-like"/>
</dbReference>
<feature type="domain" description="Purple acid phosphatase C-terminal" evidence="2">
    <location>
        <begin position="149"/>
        <end position="191"/>
    </location>
</feature>
<evidence type="ECO:0000259" key="1">
    <source>
        <dbReference type="Pfam" id="PF00149"/>
    </source>
</evidence>
<dbReference type="Gene3D" id="3.60.21.10">
    <property type="match status" value="2"/>
</dbReference>
<dbReference type="SUPFAM" id="SSF56300">
    <property type="entry name" value="Metallo-dependent phosphatases"/>
    <property type="match status" value="1"/>
</dbReference>
<dbReference type="PANTHER" id="PTHR45867:SF10">
    <property type="entry name" value="PURPLE ACID PHOSPHATASE"/>
    <property type="match status" value="1"/>
</dbReference>
<dbReference type="InterPro" id="IPR004843">
    <property type="entry name" value="Calcineurin-like_PHP"/>
</dbReference>
<dbReference type="Pfam" id="PF14008">
    <property type="entry name" value="Metallophos_C"/>
    <property type="match status" value="1"/>
</dbReference>
<reference evidence="3 4" key="1">
    <citation type="submission" date="2014-03" db="EMBL/GenBank/DDBJ databases">
        <title>Draft genome of the hookworm Oesophagostomum dentatum.</title>
        <authorList>
            <person name="Mitreva M."/>
        </authorList>
    </citation>
    <scope>NUCLEOTIDE SEQUENCE [LARGE SCALE GENOMIC DNA]</scope>
    <source>
        <strain evidence="3 4">OD-Hann</strain>
    </source>
</reference>
<dbReference type="OrthoDB" id="45007at2759"/>
<feature type="domain" description="Calcineurin-like phosphoesterase" evidence="1">
    <location>
        <begin position="13"/>
        <end position="125"/>
    </location>
</feature>